<dbReference type="GO" id="GO:0016787">
    <property type="term" value="F:hydrolase activity"/>
    <property type="evidence" value="ECO:0007669"/>
    <property type="project" value="UniProtKB-KW"/>
</dbReference>
<feature type="domain" description="Amidohydrolase-related" evidence="1">
    <location>
        <begin position="27"/>
        <end position="285"/>
    </location>
</feature>
<dbReference type="Gene3D" id="3.20.20.140">
    <property type="entry name" value="Metal-dependent hydrolases"/>
    <property type="match status" value="1"/>
</dbReference>
<sequence>MSNWRVEYGWRLAWPEREESRVTLGFDCHAHVYAQVVENNGSNYRPSRPAPLHEWQAHLMACGLRGGVLVQPSFLGHDNRELLRILGQLGEDYRGVVQLPKDTSLTEMRQLDAAGIVGVRWNLIERRRELPDLNDPQWIDFLDRLKVMAWHLELHLEGNRLPELLPALHEHGVNLVIDHLGLPNEPRPSADDGFRLLLQTATSGRTWVKLSAPYRSPVRDLRPHVGALLNELGPDRLVWGSDWPWTRHEGKHDYPATLDWLAGWVHDDDDRRVILNDSPRRLFRLD</sequence>
<organism evidence="2 3">
    <name type="scientific">Franzmannia pantelleriensis</name>
    <dbReference type="NCBI Taxonomy" id="48727"/>
    <lineage>
        <taxon>Bacteria</taxon>
        <taxon>Pseudomonadati</taxon>
        <taxon>Pseudomonadota</taxon>
        <taxon>Gammaproteobacteria</taxon>
        <taxon>Oceanospirillales</taxon>
        <taxon>Halomonadaceae</taxon>
        <taxon>Franzmannia</taxon>
    </lineage>
</organism>
<dbReference type="Proteomes" id="UP000199107">
    <property type="component" value="Unassembled WGS sequence"/>
</dbReference>
<evidence type="ECO:0000259" key="1">
    <source>
        <dbReference type="Pfam" id="PF04909"/>
    </source>
</evidence>
<gene>
    <name evidence="2" type="ORF">SAMN05192555_10618</name>
</gene>
<dbReference type="InterPro" id="IPR032466">
    <property type="entry name" value="Metal_Hydrolase"/>
</dbReference>
<name>A0A1G9LWE8_9GAMM</name>
<reference evidence="3" key="1">
    <citation type="submission" date="2016-10" db="EMBL/GenBank/DDBJ databases">
        <authorList>
            <person name="Varghese N."/>
            <person name="Submissions S."/>
        </authorList>
    </citation>
    <scope>NUCLEOTIDE SEQUENCE [LARGE SCALE GENOMIC DNA]</scope>
    <source>
        <strain evidence="3">AAP</strain>
    </source>
</reference>
<protein>
    <submittedName>
        <fullName evidence="2">Predicted metal-dependent hydrolase, TIM-barrel fold</fullName>
    </submittedName>
</protein>
<dbReference type="InterPro" id="IPR052358">
    <property type="entry name" value="Aro_Compnd_Degr_Hydrolases"/>
</dbReference>
<evidence type="ECO:0000313" key="2">
    <source>
        <dbReference type="EMBL" id="SDL65755.1"/>
    </source>
</evidence>
<dbReference type="SUPFAM" id="SSF51556">
    <property type="entry name" value="Metallo-dependent hydrolases"/>
    <property type="match status" value="1"/>
</dbReference>
<keyword evidence="3" id="KW-1185">Reference proteome</keyword>
<keyword evidence="2" id="KW-0378">Hydrolase</keyword>
<proteinExistence type="predicted"/>
<dbReference type="Pfam" id="PF04909">
    <property type="entry name" value="Amidohydro_2"/>
    <property type="match status" value="1"/>
</dbReference>
<dbReference type="InterPro" id="IPR006680">
    <property type="entry name" value="Amidohydro-rel"/>
</dbReference>
<evidence type="ECO:0000313" key="3">
    <source>
        <dbReference type="Proteomes" id="UP000199107"/>
    </source>
</evidence>
<dbReference type="PANTHER" id="PTHR35563:SF2">
    <property type="entry name" value="BARREL METAL-DEPENDENT HYDROLASE, PUTATIVE (AFU_ORTHOLOGUE AFUA_1G16240)-RELATED"/>
    <property type="match status" value="1"/>
</dbReference>
<dbReference type="AlphaFoldDB" id="A0A1G9LWE8"/>
<dbReference type="STRING" id="48727.SAMN05192555_10618"/>
<dbReference type="PANTHER" id="PTHR35563">
    <property type="entry name" value="BARREL METAL-DEPENDENT HYDROLASE, PUTATIVE (AFU_ORTHOLOGUE AFUA_1G16240)-RELATED"/>
    <property type="match status" value="1"/>
</dbReference>
<accession>A0A1G9LWE8</accession>
<dbReference type="EMBL" id="FNGH01000006">
    <property type="protein sequence ID" value="SDL65755.1"/>
    <property type="molecule type" value="Genomic_DNA"/>
</dbReference>